<evidence type="ECO:0000313" key="2">
    <source>
        <dbReference type="Proteomes" id="UP000054567"/>
    </source>
</evidence>
<gene>
    <name evidence="1" type="ORF">CPAG_07509</name>
</gene>
<reference evidence="2" key="3">
    <citation type="journal article" date="2010" name="Genome Res.">
        <title>Population genomic sequencing of Coccidioides fungi reveals recent hybridization and transposon control.</title>
        <authorList>
            <person name="Neafsey D.E."/>
            <person name="Barker B.M."/>
            <person name="Sharpton T.J."/>
            <person name="Stajich J.E."/>
            <person name="Park D.J."/>
            <person name="Whiston E."/>
            <person name="Hung C.-Y."/>
            <person name="McMahan C."/>
            <person name="White J."/>
            <person name="Sykes S."/>
            <person name="Heiman D."/>
            <person name="Young S."/>
            <person name="Zeng Q."/>
            <person name="Abouelleil A."/>
            <person name="Aftuck L."/>
            <person name="Bessette D."/>
            <person name="Brown A."/>
            <person name="FitzGerald M."/>
            <person name="Lui A."/>
            <person name="Macdonald J.P."/>
            <person name="Priest M."/>
            <person name="Orbach M.J."/>
            <person name="Galgiani J.N."/>
            <person name="Kirkland T.N."/>
            <person name="Cole G.T."/>
            <person name="Birren B.W."/>
            <person name="Henn M.R."/>
            <person name="Taylor J.W."/>
            <person name="Rounsley S.D."/>
        </authorList>
    </citation>
    <scope>NUCLEOTIDE SEQUENCE [LARGE SCALE GENOMIC DNA]</scope>
    <source>
        <strain evidence="2">RMSCC 3488</strain>
    </source>
</reference>
<dbReference type="Proteomes" id="UP000054567">
    <property type="component" value="Unassembled WGS sequence"/>
</dbReference>
<name>A0A0J6IHA4_COCPO</name>
<dbReference type="InterPro" id="IPR011009">
    <property type="entry name" value="Kinase-like_dom_sf"/>
</dbReference>
<accession>A0A0J6IHA4</accession>
<dbReference type="EMBL" id="DS268113">
    <property type="protein sequence ID" value="KMM71202.1"/>
    <property type="molecule type" value="Genomic_DNA"/>
</dbReference>
<dbReference type="VEuPathDB" id="FungiDB:CPAG_07509"/>
<dbReference type="SUPFAM" id="SSF56112">
    <property type="entry name" value="Protein kinase-like (PK-like)"/>
    <property type="match status" value="1"/>
</dbReference>
<evidence type="ECO:0000313" key="1">
    <source>
        <dbReference type="EMBL" id="KMM71202.1"/>
    </source>
</evidence>
<evidence type="ECO:0008006" key="3">
    <source>
        <dbReference type="Google" id="ProtNLM"/>
    </source>
</evidence>
<dbReference type="AlphaFoldDB" id="A0A0J6IHA4"/>
<reference evidence="1 2" key="1">
    <citation type="submission" date="2007-06" db="EMBL/GenBank/DDBJ databases">
        <title>The Genome Sequence of Coccidioides posadasii RMSCC_3488.</title>
        <authorList>
            <consortium name="Coccidioides Genome Resources Consortium"/>
            <consortium name="The Broad Institute Genome Sequencing Platform"/>
            <person name="Henn M.R."/>
            <person name="Sykes S."/>
            <person name="Young S."/>
            <person name="Jaffe D."/>
            <person name="Berlin A."/>
            <person name="Alvarez P."/>
            <person name="Butler J."/>
            <person name="Gnerre S."/>
            <person name="Grabherr M."/>
            <person name="Mauceli E."/>
            <person name="Brockman W."/>
            <person name="Kodira C."/>
            <person name="Alvarado L."/>
            <person name="Zeng Q."/>
            <person name="Crawford M."/>
            <person name="Antoine C."/>
            <person name="Devon K."/>
            <person name="Galgiani J."/>
            <person name="Orsborn K."/>
            <person name="Lewis M.L."/>
            <person name="Nusbaum C."/>
            <person name="Galagan J."/>
            <person name="Birren B."/>
        </authorList>
    </citation>
    <scope>NUCLEOTIDE SEQUENCE [LARGE SCALE GENOMIC DNA]</scope>
    <source>
        <strain evidence="1 2">RMSCC 3488</strain>
    </source>
</reference>
<reference evidence="2" key="2">
    <citation type="journal article" date="2009" name="Genome Res.">
        <title>Comparative genomic analyses of the human fungal pathogens Coccidioides and their relatives.</title>
        <authorList>
            <person name="Sharpton T.J."/>
            <person name="Stajich J.E."/>
            <person name="Rounsley S.D."/>
            <person name="Gardner M.J."/>
            <person name="Wortman J.R."/>
            <person name="Jordar V.S."/>
            <person name="Maiti R."/>
            <person name="Kodira C.D."/>
            <person name="Neafsey D.E."/>
            <person name="Zeng Q."/>
            <person name="Hung C.-Y."/>
            <person name="McMahan C."/>
            <person name="Muszewska A."/>
            <person name="Grynberg M."/>
            <person name="Mandel M.A."/>
            <person name="Kellner E.M."/>
            <person name="Barker B.M."/>
            <person name="Galgiani J.N."/>
            <person name="Orbach M.J."/>
            <person name="Kirkland T.N."/>
            <person name="Cole G.T."/>
            <person name="Henn M.R."/>
            <person name="Birren B.W."/>
            <person name="Taylor J.W."/>
        </authorList>
    </citation>
    <scope>NUCLEOTIDE SEQUENCE [LARGE SCALE GENOMIC DNA]</scope>
    <source>
        <strain evidence="2">RMSCC 3488</strain>
    </source>
</reference>
<protein>
    <recommendedName>
        <fullName evidence="3">Protein kinase domain-containing protein</fullName>
    </recommendedName>
</protein>
<proteinExistence type="predicted"/>
<dbReference type="Gene3D" id="1.10.510.10">
    <property type="entry name" value="Transferase(Phosphotransferase) domain 1"/>
    <property type="match status" value="1"/>
</dbReference>
<organism evidence="1 2">
    <name type="scientific">Coccidioides posadasii RMSCC 3488</name>
    <dbReference type="NCBI Taxonomy" id="454284"/>
    <lineage>
        <taxon>Eukaryota</taxon>
        <taxon>Fungi</taxon>
        <taxon>Dikarya</taxon>
        <taxon>Ascomycota</taxon>
        <taxon>Pezizomycotina</taxon>
        <taxon>Eurotiomycetes</taxon>
        <taxon>Eurotiomycetidae</taxon>
        <taxon>Onygenales</taxon>
        <taxon>Onygenaceae</taxon>
        <taxon>Coccidioides</taxon>
    </lineage>
</organism>
<sequence>MKDINPNNVLVFNVDLLKSTVKLANLRADMLHCLNFIFGNWNQDSHVQEFPFDMKKSAWAIDKIMKLVGPLEQDKDPKYKTKFDLVEFFMKQGLIKVESLEEELAKVNVSPDCVGFLRYLLNINHKTRPTAEQALQHPWRQDLE</sequence>